<dbReference type="InterPro" id="IPR029063">
    <property type="entry name" value="SAM-dependent_MTases_sf"/>
</dbReference>
<reference evidence="6 7" key="1">
    <citation type="submission" date="2023-07" db="EMBL/GenBank/DDBJ databases">
        <title>Genomic Encyclopedia of Type Strains, Phase IV (KMG-IV): sequencing the most valuable type-strain genomes for metagenomic binning, comparative biology and taxonomic classification.</title>
        <authorList>
            <person name="Goeker M."/>
        </authorList>
    </citation>
    <scope>NUCLEOTIDE SEQUENCE [LARGE SCALE GENOMIC DNA]</scope>
    <source>
        <strain evidence="6 7">DSM 5896</strain>
    </source>
</reference>
<dbReference type="Gene3D" id="3.40.50.150">
    <property type="entry name" value="Vaccinia Virus protein VP39"/>
    <property type="match status" value="1"/>
</dbReference>
<dbReference type="PIRSF" id="PIRSF003085">
    <property type="entry name" value="CMAS"/>
    <property type="match status" value="1"/>
</dbReference>
<evidence type="ECO:0000256" key="1">
    <source>
        <dbReference type="ARBA" id="ARBA00010815"/>
    </source>
</evidence>
<evidence type="ECO:0000313" key="6">
    <source>
        <dbReference type="EMBL" id="MDQ0392663.1"/>
    </source>
</evidence>
<dbReference type="RefSeq" id="WP_307426874.1">
    <property type="nucleotide sequence ID" value="NZ_JAUSVK010000001.1"/>
</dbReference>
<protein>
    <submittedName>
        <fullName evidence="6">Cyclopropane-fatty-acyl-phospholipid synthase</fullName>
        <ecNumber evidence="6">2.1.1.79</ecNumber>
    </submittedName>
</protein>
<evidence type="ECO:0000256" key="5">
    <source>
        <dbReference type="ARBA" id="ARBA00023098"/>
    </source>
</evidence>
<dbReference type="GO" id="GO:0008825">
    <property type="term" value="F:cyclopropane-fatty-acyl-phospholipid synthase activity"/>
    <property type="evidence" value="ECO:0007669"/>
    <property type="project" value="UniProtKB-EC"/>
</dbReference>
<dbReference type="EMBL" id="JAUSVK010000001">
    <property type="protein sequence ID" value="MDQ0392663.1"/>
    <property type="molecule type" value="Genomic_DNA"/>
</dbReference>
<evidence type="ECO:0000313" key="7">
    <source>
        <dbReference type="Proteomes" id="UP001237448"/>
    </source>
</evidence>
<gene>
    <name evidence="6" type="ORF">J3R73_002455</name>
</gene>
<keyword evidence="2 6" id="KW-0489">Methyltransferase</keyword>
<dbReference type="InterPro" id="IPR003333">
    <property type="entry name" value="CMAS"/>
</dbReference>
<dbReference type="CDD" id="cd02440">
    <property type="entry name" value="AdoMet_MTases"/>
    <property type="match status" value="1"/>
</dbReference>
<comment type="caution">
    <text evidence="6">The sequence shown here is derived from an EMBL/GenBank/DDBJ whole genome shotgun (WGS) entry which is preliminary data.</text>
</comment>
<evidence type="ECO:0000256" key="4">
    <source>
        <dbReference type="ARBA" id="ARBA00022691"/>
    </source>
</evidence>
<proteinExistence type="inferred from homology"/>
<name>A0ABU0FDH9_9HYPH</name>
<accession>A0ABU0FDH9</accession>
<dbReference type="PANTHER" id="PTHR43667">
    <property type="entry name" value="CYCLOPROPANE-FATTY-ACYL-PHOSPHOLIPID SYNTHASE"/>
    <property type="match status" value="1"/>
</dbReference>
<dbReference type="Proteomes" id="UP001237448">
    <property type="component" value="Unassembled WGS sequence"/>
</dbReference>
<dbReference type="SUPFAM" id="SSF53335">
    <property type="entry name" value="S-adenosyl-L-methionine-dependent methyltransferases"/>
    <property type="match status" value="1"/>
</dbReference>
<keyword evidence="3 6" id="KW-0808">Transferase</keyword>
<evidence type="ECO:0000256" key="3">
    <source>
        <dbReference type="ARBA" id="ARBA00022679"/>
    </source>
</evidence>
<comment type="similarity">
    <text evidence="1">Belongs to the CFA/CMAS family.</text>
</comment>
<dbReference type="InterPro" id="IPR050723">
    <property type="entry name" value="CFA/CMAS"/>
</dbReference>
<dbReference type="GO" id="GO:0032259">
    <property type="term" value="P:methylation"/>
    <property type="evidence" value="ECO:0007669"/>
    <property type="project" value="UniProtKB-KW"/>
</dbReference>
<dbReference type="PANTHER" id="PTHR43667:SF2">
    <property type="entry name" value="FATTY ACID C-METHYL TRANSFERASE"/>
    <property type="match status" value="1"/>
</dbReference>
<organism evidence="6 7">
    <name type="scientific">Labrys monachus</name>
    <dbReference type="NCBI Taxonomy" id="217067"/>
    <lineage>
        <taxon>Bacteria</taxon>
        <taxon>Pseudomonadati</taxon>
        <taxon>Pseudomonadota</taxon>
        <taxon>Alphaproteobacteria</taxon>
        <taxon>Hyphomicrobiales</taxon>
        <taxon>Xanthobacteraceae</taxon>
        <taxon>Labrys</taxon>
    </lineage>
</organism>
<keyword evidence="7" id="KW-1185">Reference proteome</keyword>
<sequence>MIARSLLRKIFEEVGGQSKDTALDVEFADGSVCRTTPSRKQNEVSVRFRNRRGEWHTLLFFYEGLFESFVSGDVDLEGDQPIATLARLGHASALASPRSWARMLRNPLIEMRQQAQEWRQNGDDHAQAARNADFHYALPPVLFEAMLGHTVGYSEGLWTPETKTLDQAKFNNYEYICRKLRLEPGMKVVDVGAGWGYLPIYLTKRYDVEVTVYNPVRRQNDYMLERFRRHGVDGKIRLVEGDHRDIVREAGRFDRFVSIGVQEHAGYKLKQYRLWAEAIAASLKEGGLGVVSTTSWMVRQMTGLLTLKYIFPGGHVPSLPDTLRAFDQAGLMLLDVENLWPHYQRTMEAWRKNFAEAWPRVRASDPDLFTERFRRRWTMYLEATGEAFGDSLDLSHIVFAKGRRADCFQPRQERPHGDIAFVGGDEVPECYR</sequence>
<keyword evidence="4" id="KW-0949">S-adenosyl-L-methionine</keyword>
<evidence type="ECO:0000256" key="2">
    <source>
        <dbReference type="ARBA" id="ARBA00022603"/>
    </source>
</evidence>
<keyword evidence="5" id="KW-0443">Lipid metabolism</keyword>
<dbReference type="Pfam" id="PF02353">
    <property type="entry name" value="CMAS"/>
    <property type="match status" value="1"/>
</dbReference>
<dbReference type="EC" id="2.1.1.79" evidence="6"/>